<dbReference type="AlphaFoldDB" id="A0AA39QU76"/>
<dbReference type="InterPro" id="IPR003347">
    <property type="entry name" value="JmjC_dom"/>
</dbReference>
<evidence type="ECO:0000313" key="2">
    <source>
        <dbReference type="EMBL" id="KAK0507951.1"/>
    </source>
</evidence>
<dbReference type="InterPro" id="IPR014710">
    <property type="entry name" value="RmlC-like_jellyroll"/>
</dbReference>
<organism evidence="2 3">
    <name type="scientific">Cladonia borealis</name>
    <dbReference type="NCBI Taxonomy" id="184061"/>
    <lineage>
        <taxon>Eukaryota</taxon>
        <taxon>Fungi</taxon>
        <taxon>Dikarya</taxon>
        <taxon>Ascomycota</taxon>
        <taxon>Pezizomycotina</taxon>
        <taxon>Lecanoromycetes</taxon>
        <taxon>OSLEUM clade</taxon>
        <taxon>Lecanoromycetidae</taxon>
        <taxon>Lecanorales</taxon>
        <taxon>Lecanorineae</taxon>
        <taxon>Cladoniaceae</taxon>
        <taxon>Cladonia</taxon>
    </lineage>
</organism>
<reference evidence="2" key="1">
    <citation type="submission" date="2023-03" db="EMBL/GenBank/DDBJ databases">
        <title>Complete genome of Cladonia borealis.</title>
        <authorList>
            <person name="Park H."/>
        </authorList>
    </citation>
    <scope>NUCLEOTIDE SEQUENCE</scope>
    <source>
        <strain evidence="2">ANT050790</strain>
    </source>
</reference>
<dbReference type="SMART" id="SM00558">
    <property type="entry name" value="JmjC"/>
    <property type="match status" value="1"/>
</dbReference>
<dbReference type="InterPro" id="IPR041667">
    <property type="entry name" value="Cupin_8"/>
</dbReference>
<comment type="caution">
    <text evidence="2">The sequence shown here is derived from an EMBL/GenBank/DDBJ whole genome shotgun (WGS) entry which is preliminary data.</text>
</comment>
<keyword evidence="3" id="KW-1185">Reference proteome</keyword>
<evidence type="ECO:0000259" key="1">
    <source>
        <dbReference type="PROSITE" id="PS51184"/>
    </source>
</evidence>
<evidence type="ECO:0000313" key="3">
    <source>
        <dbReference type="Proteomes" id="UP001166286"/>
    </source>
</evidence>
<dbReference type="SUPFAM" id="SSF51197">
    <property type="entry name" value="Clavaminate synthase-like"/>
    <property type="match status" value="1"/>
</dbReference>
<dbReference type="PANTHER" id="PTHR12461:SF99">
    <property type="entry name" value="BIFUNCTIONAL PEPTIDASE AND (3S)-LYSYL HYDROXYLASE JMJD7"/>
    <property type="match status" value="1"/>
</dbReference>
<dbReference type="Pfam" id="PF13621">
    <property type="entry name" value="Cupin_8"/>
    <property type="match status" value="1"/>
</dbReference>
<dbReference type="PROSITE" id="PS51184">
    <property type="entry name" value="JMJC"/>
    <property type="match status" value="1"/>
</dbReference>
<dbReference type="Gene3D" id="2.60.120.10">
    <property type="entry name" value="Jelly Rolls"/>
    <property type="match status" value="1"/>
</dbReference>
<name>A0AA39QU76_9LECA</name>
<dbReference type="EMBL" id="JAFEKC020000022">
    <property type="protein sequence ID" value="KAK0507951.1"/>
    <property type="molecule type" value="Genomic_DNA"/>
</dbReference>
<sequence length="319" mass="36512">MDKATEEMLVTYHELNGGIDVLHECPSPLEFMRYVAKNRPFMVRAGCSAWPAIRSWNVPHLRTNLRDTPIKVAITPYGNADSVVRSASDGVNYFVKPFEKNEPFSVFLSHLLGQNPDQADSFVRYSQTQNDNLRSEYVSLYEDVEPDIRFASIALQREPDAINLWMGNNQSTTALHRDNYENIYCQILGSKEFVLLPPVETACVNEQFLPGATYNACMEIIPDDPSLKIPSAVWDPDRPKESPTRFSHLSRPMRVTLHSGDMLYLPACWYHKVSQKDSEEGICCSVNYWYDMDFDGTFHATNAFVRNMAWTVLEEHKSH</sequence>
<feature type="domain" description="JmjC" evidence="1">
    <location>
        <begin position="135"/>
        <end position="305"/>
    </location>
</feature>
<dbReference type="PANTHER" id="PTHR12461">
    <property type="entry name" value="HYPOXIA-INDUCIBLE FACTOR 1 ALPHA INHIBITOR-RELATED"/>
    <property type="match status" value="1"/>
</dbReference>
<dbReference type="Proteomes" id="UP001166286">
    <property type="component" value="Unassembled WGS sequence"/>
</dbReference>
<proteinExistence type="predicted"/>
<protein>
    <recommendedName>
        <fullName evidence="1">JmjC domain-containing protein</fullName>
    </recommendedName>
</protein>
<accession>A0AA39QU76</accession>
<gene>
    <name evidence="2" type="ORF">JMJ35_009840</name>
</gene>